<protein>
    <submittedName>
        <fullName evidence="2">Uncharacterized protein</fullName>
    </submittedName>
</protein>
<organism evidence="2 3">
    <name type="scientific">Scleropages formosus</name>
    <name type="common">Asian bonytongue</name>
    <name type="synonym">Osteoglossum formosum</name>
    <dbReference type="NCBI Taxonomy" id="113540"/>
    <lineage>
        <taxon>Eukaryota</taxon>
        <taxon>Metazoa</taxon>
        <taxon>Chordata</taxon>
        <taxon>Craniata</taxon>
        <taxon>Vertebrata</taxon>
        <taxon>Euteleostomi</taxon>
        <taxon>Actinopterygii</taxon>
        <taxon>Neopterygii</taxon>
        <taxon>Teleostei</taxon>
        <taxon>Osteoglossocephala</taxon>
        <taxon>Osteoglossomorpha</taxon>
        <taxon>Osteoglossiformes</taxon>
        <taxon>Osteoglossidae</taxon>
        <taxon>Scleropages</taxon>
    </lineage>
</organism>
<evidence type="ECO:0000256" key="1">
    <source>
        <dbReference type="SAM" id="Phobius"/>
    </source>
</evidence>
<reference evidence="2" key="2">
    <citation type="submission" date="2025-08" db="UniProtKB">
        <authorList>
            <consortium name="Ensembl"/>
        </authorList>
    </citation>
    <scope>IDENTIFICATION</scope>
</reference>
<dbReference type="Pfam" id="PF14986">
    <property type="entry name" value="DUF4514"/>
    <property type="match status" value="1"/>
</dbReference>
<dbReference type="Ensembl" id="ENSSFOT00015038912.1">
    <property type="protein sequence ID" value="ENSSFOP00015038208.1"/>
    <property type="gene ID" value="ENSSFOG00015031744.1"/>
</dbReference>
<feature type="transmembrane region" description="Helical" evidence="1">
    <location>
        <begin position="28"/>
        <end position="50"/>
    </location>
</feature>
<keyword evidence="1" id="KW-0812">Transmembrane</keyword>
<keyword evidence="1" id="KW-1133">Transmembrane helix</keyword>
<dbReference type="AlphaFoldDB" id="A0A8C9SQK7"/>
<dbReference type="GeneTree" id="ENSGT00940000181617"/>
<accession>A0A8C9SQK7</accession>
<proteinExistence type="predicted"/>
<keyword evidence="1" id="KW-0472">Membrane</keyword>
<evidence type="ECO:0000313" key="3">
    <source>
        <dbReference type="Proteomes" id="UP000694397"/>
    </source>
</evidence>
<dbReference type="OrthoDB" id="9450584at2759"/>
<reference evidence="2 3" key="1">
    <citation type="submission" date="2019-04" db="EMBL/GenBank/DDBJ databases">
        <authorList>
            <consortium name="Wellcome Sanger Institute Data Sharing"/>
        </authorList>
    </citation>
    <scope>NUCLEOTIDE SEQUENCE [LARGE SCALE GENOMIC DNA]</scope>
</reference>
<evidence type="ECO:0000313" key="2">
    <source>
        <dbReference type="Ensembl" id="ENSSFOP00015038208.1"/>
    </source>
</evidence>
<sequence>ATHRQQLLVPSGVVPGLARSCSLAEVKYAIIGVGIGVFFSLCFVAIKFYMLKKHMLDNELSGKTTPRTVITHLCKLVKSCNLNIITGLGEKPNQ</sequence>
<name>A0A8C9SQK7_SCLFO</name>
<keyword evidence="3" id="KW-1185">Reference proteome</keyword>
<dbReference type="Proteomes" id="UP000694397">
    <property type="component" value="Chromosome 24"/>
</dbReference>
<dbReference type="InterPro" id="IPR029395">
    <property type="entry name" value="DUF4514"/>
</dbReference>
<reference evidence="2" key="3">
    <citation type="submission" date="2025-09" db="UniProtKB">
        <authorList>
            <consortium name="Ensembl"/>
        </authorList>
    </citation>
    <scope>IDENTIFICATION</scope>
</reference>